<dbReference type="AlphaFoldDB" id="O28645"/>
<protein>
    <submittedName>
        <fullName evidence="2">Transposase, putative</fullName>
    </submittedName>
</protein>
<gene>
    <name evidence="2" type="ordered locus">AF_1628</name>
</gene>
<dbReference type="GO" id="GO:0003677">
    <property type="term" value="F:DNA binding"/>
    <property type="evidence" value="ECO:0007669"/>
    <property type="project" value="InterPro"/>
</dbReference>
<name>O28645_ARCFU</name>
<dbReference type="eggNOG" id="arCOG04442">
    <property type="taxonomic scope" value="Archaea"/>
</dbReference>
<dbReference type="OrthoDB" id="135863at2157"/>
<dbReference type="RefSeq" id="WP_010879125.1">
    <property type="nucleotide sequence ID" value="NC_000917.1"/>
</dbReference>
<dbReference type="GeneID" id="1484853"/>
<evidence type="ECO:0000313" key="2">
    <source>
        <dbReference type="EMBL" id="AAB89619.1"/>
    </source>
</evidence>
<sequence length="344" mass="40509">MIQVKLPVIPARGDEKWELLSQIVSKLESREAKKSLARNGISPVNKAVEYLKVMAMFFELEISYAVSELNKRSELRKFLRLGEEIKLRSIYSFMSKFEAEQFISLVFSILNVNAKRSRKKSSILILDWTDISLDLNPFRRRELSNKPYKWGYSTKGFFLGMKMMILIDYNTLTPLFFHIYPANTHESRIYPVILEMLKRRKLIRFGDSIIMDRGFYAYKNYLIGLRYGIIPLIIPRKNFREERLKGMVSYPLSIFASKNVEKEKKRYRKLVRKLFEGLKQNLKTLRSIIEDVIKLGKEAFSLRDLHCYTVDSVRKKCALSVLLVGMTVKLGFREKKVIQRLSEW</sequence>
<dbReference type="EnsemblBacteria" id="AAB89619">
    <property type="protein sequence ID" value="AAB89619"/>
    <property type="gene ID" value="AF_1628"/>
</dbReference>
<dbReference type="GO" id="GO:0004803">
    <property type="term" value="F:transposase activity"/>
    <property type="evidence" value="ECO:0007669"/>
    <property type="project" value="InterPro"/>
</dbReference>
<dbReference type="Pfam" id="PF01609">
    <property type="entry name" value="DDE_Tnp_1"/>
    <property type="match status" value="1"/>
</dbReference>
<evidence type="ECO:0000313" key="3">
    <source>
        <dbReference type="Proteomes" id="UP000002199"/>
    </source>
</evidence>
<accession>O28645</accession>
<dbReference type="PIR" id="C69453">
    <property type="entry name" value="C69453"/>
</dbReference>
<feature type="domain" description="Transposase IS4-like" evidence="1">
    <location>
        <begin position="119"/>
        <end position="321"/>
    </location>
</feature>
<dbReference type="KEGG" id="afu:AF_1628"/>
<dbReference type="Proteomes" id="UP000002199">
    <property type="component" value="Chromosome"/>
</dbReference>
<dbReference type="GO" id="GO:0006313">
    <property type="term" value="P:DNA transposition"/>
    <property type="evidence" value="ECO:0007669"/>
    <property type="project" value="InterPro"/>
</dbReference>
<dbReference type="EMBL" id="AE000782">
    <property type="protein sequence ID" value="AAB89619.1"/>
    <property type="molecule type" value="Genomic_DNA"/>
</dbReference>
<reference evidence="2 3" key="1">
    <citation type="journal article" date="1997" name="Nature">
        <title>The complete genome sequence of the hyperthermophilic, sulphate-reducing archaeon Archaeoglobus fulgidus.</title>
        <authorList>
            <person name="Klenk H.P."/>
            <person name="Clayton R.A."/>
            <person name="Tomb J."/>
            <person name="White O."/>
            <person name="Nelson K.E."/>
            <person name="Ketchum K.A."/>
            <person name="Dodson R.J."/>
            <person name="Gwinn M."/>
            <person name="Hickey E.K."/>
            <person name="Peterson J.D."/>
            <person name="Richardson D.L."/>
            <person name="Kerlavage A.R."/>
            <person name="Graham D.E."/>
            <person name="Kyrpides N.C."/>
            <person name="Fleischmann R.D."/>
            <person name="Quackenbush J."/>
            <person name="Lee N.H."/>
            <person name="Sutton G.G."/>
            <person name="Gill S."/>
            <person name="Kirkness E.F."/>
            <person name="Dougherty B.A."/>
            <person name="McKenney K."/>
            <person name="Adams M.D."/>
            <person name="Loftus B."/>
            <person name="Peterson S."/>
            <person name="Reich C.I."/>
            <person name="McNeil L.K."/>
            <person name="Badger J.H."/>
            <person name="Glodek A."/>
            <person name="Zhou L."/>
            <person name="Overbeek R."/>
            <person name="Gocayne J.D."/>
            <person name="Weidman J.F."/>
            <person name="McDonald L."/>
            <person name="Utterback T."/>
            <person name="Cotton M.D."/>
            <person name="Spriggs T."/>
            <person name="Artiach P."/>
            <person name="Kaine B.P."/>
            <person name="Sykes S.M."/>
            <person name="Sadow P.W."/>
            <person name="D'Andrea K.P."/>
            <person name="Bowman C."/>
            <person name="Fujii C."/>
            <person name="Garland S.A."/>
            <person name="Mason T.M."/>
            <person name="Olsen G.J."/>
            <person name="Fraser C.M."/>
            <person name="Smith H.O."/>
            <person name="Woese C.R."/>
            <person name="Venter J.C."/>
        </authorList>
    </citation>
    <scope>NUCLEOTIDE SEQUENCE [LARGE SCALE GENOMIC DNA]</scope>
    <source>
        <strain evidence="3">ATCC 49558 / DSM 4304 / JCM 9628 / NBRC 100126 / VC-16</strain>
    </source>
</reference>
<dbReference type="InterPro" id="IPR002559">
    <property type="entry name" value="Transposase_11"/>
</dbReference>
<keyword evidence="3" id="KW-1185">Reference proteome</keyword>
<organism evidence="2 3">
    <name type="scientific">Archaeoglobus fulgidus (strain ATCC 49558 / DSM 4304 / JCM 9628 / NBRC 100126 / VC-16)</name>
    <dbReference type="NCBI Taxonomy" id="224325"/>
    <lineage>
        <taxon>Archaea</taxon>
        <taxon>Methanobacteriati</taxon>
        <taxon>Methanobacteriota</taxon>
        <taxon>Archaeoglobi</taxon>
        <taxon>Archaeoglobales</taxon>
        <taxon>Archaeoglobaceae</taxon>
        <taxon>Archaeoglobus</taxon>
    </lineage>
</organism>
<dbReference type="PaxDb" id="224325-AF_1628"/>
<evidence type="ECO:0000259" key="1">
    <source>
        <dbReference type="Pfam" id="PF01609"/>
    </source>
</evidence>
<dbReference type="STRING" id="224325.AF_1628"/>
<proteinExistence type="predicted"/>
<dbReference type="HOGENOM" id="CLU_072490_0_0_2"/>